<dbReference type="InterPro" id="IPR051327">
    <property type="entry name" value="MATE_MepA_subfamily"/>
</dbReference>
<sequence>SEGNDQLAQIARTAIRLYAISFLFTGLNFMGIYYFSAVRKPKMALMISSLRGFFLIVPVLFILVKLLGLTGVWLAMPVVEFVTFGLMLVGYLAYRNYLKKRETVT</sequence>
<feature type="transmembrane region" description="Helical" evidence="6">
    <location>
        <begin position="73"/>
        <end position="94"/>
    </location>
</feature>
<evidence type="ECO:0000256" key="3">
    <source>
        <dbReference type="ARBA" id="ARBA00022692"/>
    </source>
</evidence>
<accession>A0A6I4XPK9</accession>
<evidence type="ECO:0000313" key="7">
    <source>
        <dbReference type="EMBL" id="MXS27671.1"/>
    </source>
</evidence>
<feature type="non-terminal residue" evidence="7">
    <location>
        <position position="1"/>
    </location>
</feature>
<evidence type="ECO:0000313" key="8">
    <source>
        <dbReference type="Proteomes" id="UP000439965"/>
    </source>
</evidence>
<name>A0A6I4XPK9_ENTGA</name>
<keyword evidence="3 6" id="KW-0812">Transmembrane</keyword>
<keyword evidence="2" id="KW-1003">Cell membrane</keyword>
<dbReference type="PANTHER" id="PTHR43823">
    <property type="entry name" value="SPORULATION PROTEIN YKVU"/>
    <property type="match status" value="1"/>
</dbReference>
<dbReference type="GO" id="GO:0005886">
    <property type="term" value="C:plasma membrane"/>
    <property type="evidence" value="ECO:0007669"/>
    <property type="project" value="UniProtKB-SubCell"/>
</dbReference>
<keyword evidence="4 6" id="KW-1133">Transmembrane helix</keyword>
<dbReference type="AlphaFoldDB" id="A0A6I4XPK9"/>
<evidence type="ECO:0000256" key="2">
    <source>
        <dbReference type="ARBA" id="ARBA00022475"/>
    </source>
</evidence>
<dbReference type="Proteomes" id="UP000439965">
    <property type="component" value="Unassembled WGS sequence"/>
</dbReference>
<feature type="transmembrane region" description="Helical" evidence="6">
    <location>
        <begin position="48"/>
        <end position="67"/>
    </location>
</feature>
<gene>
    <name evidence="7" type="ORF">GTI89_16610</name>
</gene>
<evidence type="ECO:0000256" key="5">
    <source>
        <dbReference type="ARBA" id="ARBA00023136"/>
    </source>
</evidence>
<evidence type="ECO:0000256" key="1">
    <source>
        <dbReference type="ARBA" id="ARBA00004651"/>
    </source>
</evidence>
<reference evidence="7 8" key="1">
    <citation type="submission" date="2019-04" db="EMBL/GenBank/DDBJ databases">
        <title>Step-wise assembly of the neonatal virome modulated by breast feeding.</title>
        <authorList>
            <person name="Liang G."/>
            <person name="Bushman F."/>
        </authorList>
    </citation>
    <scope>NUCLEOTIDE SEQUENCE [LARGE SCALE GENOMIC DNA]</scope>
    <source>
        <strain evidence="7 8">E3404</strain>
    </source>
</reference>
<evidence type="ECO:0000256" key="4">
    <source>
        <dbReference type="ARBA" id="ARBA00022989"/>
    </source>
</evidence>
<dbReference type="PANTHER" id="PTHR43823:SF3">
    <property type="entry name" value="MULTIDRUG EXPORT PROTEIN MEPA"/>
    <property type="match status" value="1"/>
</dbReference>
<comment type="subcellular location">
    <subcellularLocation>
        <location evidence="1">Cell membrane</location>
        <topology evidence="1">Multi-pass membrane protein</topology>
    </subcellularLocation>
</comment>
<evidence type="ECO:0000256" key="6">
    <source>
        <dbReference type="SAM" id="Phobius"/>
    </source>
</evidence>
<keyword evidence="5 6" id="KW-0472">Membrane</keyword>
<proteinExistence type="predicted"/>
<comment type="caution">
    <text evidence="7">The sequence shown here is derived from an EMBL/GenBank/DDBJ whole genome shotgun (WGS) entry which is preliminary data.</text>
</comment>
<protein>
    <submittedName>
        <fullName evidence="7">MATE family efflux transporter</fullName>
    </submittedName>
</protein>
<organism evidence="7 8">
    <name type="scientific">Enterococcus gallinarum</name>
    <dbReference type="NCBI Taxonomy" id="1353"/>
    <lineage>
        <taxon>Bacteria</taxon>
        <taxon>Bacillati</taxon>
        <taxon>Bacillota</taxon>
        <taxon>Bacilli</taxon>
        <taxon>Lactobacillales</taxon>
        <taxon>Enterococcaceae</taxon>
        <taxon>Enterococcus</taxon>
    </lineage>
</organism>
<dbReference type="EMBL" id="WVTI01000116">
    <property type="protein sequence ID" value="MXS27671.1"/>
    <property type="molecule type" value="Genomic_DNA"/>
</dbReference>
<feature type="transmembrane region" description="Helical" evidence="6">
    <location>
        <begin position="15"/>
        <end position="36"/>
    </location>
</feature>